<sequence length="411" mass="46720">MKTKITRELLRDVKPKQAAFDILDTEVRGFLARITPSGAISFGIRYTNAAGKQSRYSLRKAFPAVGVSEAREAARIKLGEIAAGKDPNDESKSKQADKITLGEFLDEHYKAWLVSNTKTGNMIANRIKVSFPTLLDKPLVELTGLMVEKWRSDRRESGMSASTTNRNITALRGLCSRAVEWGFLAQHPLANVKALKEPNGKVRWLSDDEETRLRNALDEREFVGRAERASANEWRRARKYDLLPDFREVAFLDHLKPMVLVSLNTGLRQGELFGLRWVDVKLDLEPPHLTIRDENTKSGQTRHIPLNDEALETLKLWQQQTPGDFVFPGPNGKPITEIKTAWGRLLKDAKIEDFRWHDMRHHFASRLVMAGNDLNTVRELLGHADMKMTLRYAHLSPEHKAAAVQTLMKRK</sequence>
<reference evidence="8 9" key="1">
    <citation type="submission" date="2020-02" db="EMBL/GenBank/DDBJ databases">
        <authorList>
            <person name="Kim M.K."/>
        </authorList>
    </citation>
    <scope>NUCLEOTIDE SEQUENCE [LARGE SCALE GENOMIC DNA]</scope>
    <source>
        <strain evidence="8 9">17J57-3</strain>
    </source>
</reference>
<keyword evidence="4" id="KW-0233">DNA recombination</keyword>
<evidence type="ECO:0000256" key="3">
    <source>
        <dbReference type="ARBA" id="ARBA00023125"/>
    </source>
</evidence>
<dbReference type="CDD" id="cd00796">
    <property type="entry name" value="INT_Rci_Hp1_C"/>
    <property type="match status" value="1"/>
</dbReference>
<gene>
    <name evidence="8" type="ORF">G3574_20490</name>
</gene>
<protein>
    <submittedName>
        <fullName evidence="8">Site-specific integrase</fullName>
    </submittedName>
</protein>
<dbReference type="RefSeq" id="WP_163967366.1">
    <property type="nucleotide sequence ID" value="NZ_JAAIVB010000070.1"/>
</dbReference>
<dbReference type="InterPro" id="IPR010998">
    <property type="entry name" value="Integrase_recombinase_N"/>
</dbReference>
<dbReference type="GO" id="GO:0015074">
    <property type="term" value="P:DNA integration"/>
    <property type="evidence" value="ECO:0007669"/>
    <property type="project" value="UniProtKB-KW"/>
</dbReference>
<evidence type="ECO:0000313" key="9">
    <source>
        <dbReference type="Proteomes" id="UP000482155"/>
    </source>
</evidence>
<dbReference type="Pfam" id="PF00589">
    <property type="entry name" value="Phage_integrase"/>
    <property type="match status" value="1"/>
</dbReference>
<dbReference type="Gene3D" id="1.10.150.130">
    <property type="match status" value="1"/>
</dbReference>
<keyword evidence="3 5" id="KW-0238">DNA-binding</keyword>
<dbReference type="AlphaFoldDB" id="A0A6B3SY00"/>
<proteinExistence type="inferred from homology"/>
<dbReference type="GO" id="GO:0003677">
    <property type="term" value="F:DNA binding"/>
    <property type="evidence" value="ECO:0007669"/>
    <property type="project" value="UniProtKB-UniRule"/>
</dbReference>
<dbReference type="InterPro" id="IPR038488">
    <property type="entry name" value="Integrase_DNA-bd_sf"/>
</dbReference>
<dbReference type="InterPro" id="IPR025166">
    <property type="entry name" value="Integrase_DNA_bind_dom"/>
</dbReference>
<evidence type="ECO:0000259" key="6">
    <source>
        <dbReference type="PROSITE" id="PS51898"/>
    </source>
</evidence>
<dbReference type="InterPro" id="IPR050808">
    <property type="entry name" value="Phage_Integrase"/>
</dbReference>
<name>A0A6B3SY00_9BURK</name>
<evidence type="ECO:0000256" key="2">
    <source>
        <dbReference type="ARBA" id="ARBA00022908"/>
    </source>
</evidence>
<dbReference type="SUPFAM" id="SSF56349">
    <property type="entry name" value="DNA breaking-rejoining enzymes"/>
    <property type="match status" value="1"/>
</dbReference>
<dbReference type="PANTHER" id="PTHR30629">
    <property type="entry name" value="PROPHAGE INTEGRASE"/>
    <property type="match status" value="1"/>
</dbReference>
<dbReference type="InterPro" id="IPR013762">
    <property type="entry name" value="Integrase-like_cat_sf"/>
</dbReference>
<dbReference type="InterPro" id="IPR011010">
    <property type="entry name" value="DNA_brk_join_enz"/>
</dbReference>
<evidence type="ECO:0000256" key="5">
    <source>
        <dbReference type="PROSITE-ProRule" id="PRU01248"/>
    </source>
</evidence>
<keyword evidence="2" id="KW-0229">DNA integration</keyword>
<organism evidence="8 9">
    <name type="scientific">Noviherbaspirillum galbum</name>
    <dbReference type="NCBI Taxonomy" id="2709383"/>
    <lineage>
        <taxon>Bacteria</taxon>
        <taxon>Pseudomonadati</taxon>
        <taxon>Pseudomonadota</taxon>
        <taxon>Betaproteobacteria</taxon>
        <taxon>Burkholderiales</taxon>
        <taxon>Oxalobacteraceae</taxon>
        <taxon>Noviherbaspirillum</taxon>
    </lineage>
</organism>
<dbReference type="InterPro" id="IPR044068">
    <property type="entry name" value="CB"/>
</dbReference>
<dbReference type="Gene3D" id="3.30.160.390">
    <property type="entry name" value="Integrase, DNA-binding domain"/>
    <property type="match status" value="1"/>
</dbReference>
<feature type="domain" description="Core-binding (CB)" evidence="7">
    <location>
        <begin position="99"/>
        <end position="179"/>
    </location>
</feature>
<evidence type="ECO:0000256" key="4">
    <source>
        <dbReference type="ARBA" id="ARBA00023172"/>
    </source>
</evidence>
<dbReference type="Proteomes" id="UP000482155">
    <property type="component" value="Unassembled WGS sequence"/>
</dbReference>
<dbReference type="InterPro" id="IPR002104">
    <property type="entry name" value="Integrase_catalytic"/>
</dbReference>
<dbReference type="PROSITE" id="PS51900">
    <property type="entry name" value="CB"/>
    <property type="match status" value="1"/>
</dbReference>
<dbReference type="EMBL" id="JAAIVB010000070">
    <property type="protein sequence ID" value="NEX63462.1"/>
    <property type="molecule type" value="Genomic_DNA"/>
</dbReference>
<dbReference type="PANTHER" id="PTHR30629:SF2">
    <property type="entry name" value="PROPHAGE INTEGRASE INTS-RELATED"/>
    <property type="match status" value="1"/>
</dbReference>
<dbReference type="GO" id="GO:0006310">
    <property type="term" value="P:DNA recombination"/>
    <property type="evidence" value="ECO:0007669"/>
    <property type="project" value="UniProtKB-KW"/>
</dbReference>
<comment type="similarity">
    <text evidence="1">Belongs to the 'phage' integrase family.</text>
</comment>
<dbReference type="Gene3D" id="1.10.443.10">
    <property type="entry name" value="Intergrase catalytic core"/>
    <property type="match status" value="1"/>
</dbReference>
<evidence type="ECO:0000256" key="1">
    <source>
        <dbReference type="ARBA" id="ARBA00008857"/>
    </source>
</evidence>
<dbReference type="PROSITE" id="PS51898">
    <property type="entry name" value="TYR_RECOMBINASE"/>
    <property type="match status" value="1"/>
</dbReference>
<comment type="caution">
    <text evidence="8">The sequence shown here is derived from an EMBL/GenBank/DDBJ whole genome shotgun (WGS) entry which is preliminary data.</text>
</comment>
<evidence type="ECO:0000313" key="8">
    <source>
        <dbReference type="EMBL" id="NEX63462.1"/>
    </source>
</evidence>
<accession>A0A6B3SY00</accession>
<dbReference type="Pfam" id="PF13356">
    <property type="entry name" value="Arm-DNA-bind_3"/>
    <property type="match status" value="1"/>
</dbReference>
<feature type="domain" description="Tyr recombinase" evidence="6">
    <location>
        <begin position="235"/>
        <end position="405"/>
    </location>
</feature>
<evidence type="ECO:0000259" key="7">
    <source>
        <dbReference type="PROSITE" id="PS51900"/>
    </source>
</evidence>
<keyword evidence="9" id="KW-1185">Reference proteome</keyword>